<dbReference type="CDD" id="cd00037">
    <property type="entry name" value="CLECT"/>
    <property type="match status" value="1"/>
</dbReference>
<evidence type="ECO:0000259" key="3">
    <source>
        <dbReference type="PROSITE" id="PS50041"/>
    </source>
</evidence>
<reference evidence="4" key="1">
    <citation type="submission" date="2022-01" db="EMBL/GenBank/DDBJ databases">
        <authorList>
            <person name="King R."/>
        </authorList>
    </citation>
    <scope>NUCLEOTIDE SEQUENCE</scope>
</reference>
<dbReference type="SUPFAM" id="SSF56436">
    <property type="entry name" value="C-type lectin-like"/>
    <property type="match status" value="1"/>
</dbReference>
<dbReference type="Gene3D" id="3.10.100.10">
    <property type="entry name" value="Mannose-Binding Protein A, subunit A"/>
    <property type="match status" value="1"/>
</dbReference>
<dbReference type="InterPro" id="IPR018378">
    <property type="entry name" value="C-type_lectin_CS"/>
</dbReference>
<keyword evidence="5" id="KW-1185">Reference proteome</keyword>
<evidence type="ECO:0000313" key="4">
    <source>
        <dbReference type="EMBL" id="CAH1099000.1"/>
    </source>
</evidence>
<proteinExistence type="predicted"/>
<evidence type="ECO:0000256" key="2">
    <source>
        <dbReference type="SAM" id="SignalP"/>
    </source>
</evidence>
<dbReference type="AlphaFoldDB" id="A0A9P0CGS8"/>
<feature type="domain" description="C-type lectin" evidence="3">
    <location>
        <begin position="44"/>
        <end position="167"/>
    </location>
</feature>
<gene>
    <name evidence="4" type="ORF">PSYICH_LOCUS287</name>
</gene>
<dbReference type="InterPro" id="IPR016187">
    <property type="entry name" value="CTDL_fold"/>
</dbReference>
<organism evidence="4 5">
    <name type="scientific">Psylliodes chrysocephalus</name>
    <dbReference type="NCBI Taxonomy" id="3402493"/>
    <lineage>
        <taxon>Eukaryota</taxon>
        <taxon>Metazoa</taxon>
        <taxon>Ecdysozoa</taxon>
        <taxon>Arthropoda</taxon>
        <taxon>Hexapoda</taxon>
        <taxon>Insecta</taxon>
        <taxon>Pterygota</taxon>
        <taxon>Neoptera</taxon>
        <taxon>Endopterygota</taxon>
        <taxon>Coleoptera</taxon>
        <taxon>Polyphaga</taxon>
        <taxon>Cucujiformia</taxon>
        <taxon>Chrysomeloidea</taxon>
        <taxon>Chrysomelidae</taxon>
        <taxon>Galerucinae</taxon>
        <taxon>Alticini</taxon>
        <taxon>Psylliodes</taxon>
    </lineage>
</organism>
<dbReference type="EMBL" id="OV651813">
    <property type="protein sequence ID" value="CAH1099000.1"/>
    <property type="molecule type" value="Genomic_DNA"/>
</dbReference>
<keyword evidence="2" id="KW-0732">Signal</keyword>
<protein>
    <recommendedName>
        <fullName evidence="3">C-type lectin domain-containing protein</fullName>
    </recommendedName>
</protein>
<dbReference type="InterPro" id="IPR001304">
    <property type="entry name" value="C-type_lectin-like"/>
</dbReference>
<dbReference type="PROSITE" id="PS50041">
    <property type="entry name" value="C_TYPE_LECTIN_2"/>
    <property type="match status" value="1"/>
</dbReference>
<evidence type="ECO:0000313" key="5">
    <source>
        <dbReference type="Proteomes" id="UP001153636"/>
    </source>
</evidence>
<sequence length="173" mass="20192">MASKVLFLVFFVSIFYYFDEGQSATEYVSPVLKNNKLPPNWFTYEGKTYYVGTVLKANFYGAWQYCRQQKMQLLSINSREESDRIAKFIVDNGLINDQFWTSGSNFGDGKTWVWLSTGKKISYTNWYPDQPDNYDSSENCIEVKYWEGKGFLWNDEGCLNEVYFICESVPGCK</sequence>
<keyword evidence="1" id="KW-1015">Disulfide bond</keyword>
<dbReference type="SMART" id="SM00034">
    <property type="entry name" value="CLECT"/>
    <property type="match status" value="1"/>
</dbReference>
<dbReference type="PROSITE" id="PS00615">
    <property type="entry name" value="C_TYPE_LECTIN_1"/>
    <property type="match status" value="1"/>
</dbReference>
<feature type="signal peptide" evidence="2">
    <location>
        <begin position="1"/>
        <end position="23"/>
    </location>
</feature>
<dbReference type="Proteomes" id="UP001153636">
    <property type="component" value="Chromosome 1"/>
</dbReference>
<dbReference type="PANTHER" id="PTHR22803">
    <property type="entry name" value="MANNOSE, PHOSPHOLIPASE, LECTIN RECEPTOR RELATED"/>
    <property type="match status" value="1"/>
</dbReference>
<dbReference type="InterPro" id="IPR016186">
    <property type="entry name" value="C-type_lectin-like/link_sf"/>
</dbReference>
<feature type="chain" id="PRO_5040147161" description="C-type lectin domain-containing protein" evidence="2">
    <location>
        <begin position="24"/>
        <end position="173"/>
    </location>
</feature>
<dbReference type="InterPro" id="IPR050111">
    <property type="entry name" value="C-type_lectin/snaclec_domain"/>
</dbReference>
<dbReference type="OrthoDB" id="6746664at2759"/>
<evidence type="ECO:0000256" key="1">
    <source>
        <dbReference type="ARBA" id="ARBA00023157"/>
    </source>
</evidence>
<name>A0A9P0CGS8_9CUCU</name>
<accession>A0A9P0CGS8</accession>
<dbReference type="Pfam" id="PF00059">
    <property type="entry name" value="Lectin_C"/>
    <property type="match status" value="1"/>
</dbReference>